<organism evidence="2 3">
    <name type="scientific">Stentor coeruleus</name>
    <dbReference type="NCBI Taxonomy" id="5963"/>
    <lineage>
        <taxon>Eukaryota</taxon>
        <taxon>Sar</taxon>
        <taxon>Alveolata</taxon>
        <taxon>Ciliophora</taxon>
        <taxon>Postciliodesmatophora</taxon>
        <taxon>Heterotrichea</taxon>
        <taxon>Heterotrichida</taxon>
        <taxon>Stentoridae</taxon>
        <taxon>Stentor</taxon>
    </lineage>
</organism>
<feature type="compositionally biased region" description="Basic and acidic residues" evidence="1">
    <location>
        <begin position="88"/>
        <end position="106"/>
    </location>
</feature>
<keyword evidence="3" id="KW-1185">Reference proteome</keyword>
<dbReference type="Proteomes" id="UP000187209">
    <property type="component" value="Unassembled WGS sequence"/>
</dbReference>
<accession>A0A1R2CRA5</accession>
<evidence type="ECO:0000256" key="1">
    <source>
        <dbReference type="SAM" id="MobiDB-lite"/>
    </source>
</evidence>
<evidence type="ECO:0000313" key="2">
    <source>
        <dbReference type="EMBL" id="OMJ91528.1"/>
    </source>
</evidence>
<protein>
    <submittedName>
        <fullName evidence="2">Uncharacterized protein</fullName>
    </submittedName>
</protein>
<evidence type="ECO:0000313" key="3">
    <source>
        <dbReference type="Proteomes" id="UP000187209"/>
    </source>
</evidence>
<comment type="caution">
    <text evidence="2">The sequence shown here is derived from an EMBL/GenBank/DDBJ whole genome shotgun (WGS) entry which is preliminary data.</text>
</comment>
<proteinExistence type="predicted"/>
<sequence length="175" mass="20125">MQNRIKIMRKKSEKDLNLPRSLSARISPLAFTQRFIPGSIDFEALLKLKAYDIKSGPSGKKNHIIVKNSPSGPQLPVKLGKTNSNPSLDKKINLRKQKEQKLEKDVKDESTDENLAYINELKSKLFEVLEENKKFKKQLQSRKNNKKKKLWNVVESFKSKLQTKLLGHSISNNII</sequence>
<reference evidence="2 3" key="1">
    <citation type="submission" date="2016-11" db="EMBL/GenBank/DDBJ databases">
        <title>The macronuclear genome of Stentor coeruleus: a giant cell with tiny introns.</title>
        <authorList>
            <person name="Slabodnick M."/>
            <person name="Ruby J.G."/>
            <person name="Reiff S.B."/>
            <person name="Swart E.C."/>
            <person name="Gosai S."/>
            <person name="Prabakaran S."/>
            <person name="Witkowska E."/>
            <person name="Larue G.E."/>
            <person name="Fisher S."/>
            <person name="Freeman R.M."/>
            <person name="Gunawardena J."/>
            <person name="Chu W."/>
            <person name="Stover N.A."/>
            <person name="Gregory B.D."/>
            <person name="Nowacki M."/>
            <person name="Derisi J."/>
            <person name="Roy S.W."/>
            <person name="Marshall W.F."/>
            <person name="Sood P."/>
        </authorList>
    </citation>
    <scope>NUCLEOTIDE SEQUENCE [LARGE SCALE GENOMIC DNA]</scope>
    <source>
        <strain evidence="2">WM001</strain>
    </source>
</reference>
<dbReference type="EMBL" id="MPUH01000079">
    <property type="protein sequence ID" value="OMJ91528.1"/>
    <property type="molecule type" value="Genomic_DNA"/>
</dbReference>
<dbReference type="AlphaFoldDB" id="A0A1R2CRA5"/>
<feature type="region of interest" description="Disordered" evidence="1">
    <location>
        <begin position="58"/>
        <end position="106"/>
    </location>
</feature>
<gene>
    <name evidence="2" type="ORF">SteCoe_5899</name>
</gene>
<name>A0A1R2CRA5_9CILI</name>